<dbReference type="Proteomes" id="UP001140513">
    <property type="component" value="Unassembled WGS sequence"/>
</dbReference>
<dbReference type="Gene3D" id="1.10.287.1490">
    <property type="match status" value="1"/>
</dbReference>
<keyword evidence="1" id="KW-0175">Coiled coil</keyword>
<dbReference type="GeneID" id="80907926"/>
<evidence type="ECO:0000313" key="2">
    <source>
        <dbReference type="EMBL" id="KAJ4356364.1"/>
    </source>
</evidence>
<evidence type="ECO:0000313" key="3">
    <source>
        <dbReference type="Proteomes" id="UP001140513"/>
    </source>
</evidence>
<protein>
    <submittedName>
        <fullName evidence="2">Uncharacterized protein</fullName>
    </submittedName>
</protein>
<reference evidence="2" key="1">
    <citation type="submission" date="2022-10" db="EMBL/GenBank/DDBJ databases">
        <title>Tapping the CABI collections for fungal endophytes: first genome assemblies for Collariella, Neodidymelliopsis, Ascochyta clinopodiicola, Didymella pomorum, Didymosphaeria variabile, Neocosmospora piperis and Neocucurbitaria cava.</title>
        <authorList>
            <person name="Hill R."/>
        </authorList>
    </citation>
    <scope>NUCLEOTIDE SEQUENCE</scope>
    <source>
        <strain evidence="2">IMI 356815</strain>
    </source>
</reference>
<feature type="coiled-coil region" evidence="1">
    <location>
        <begin position="27"/>
        <end position="89"/>
    </location>
</feature>
<proteinExistence type="predicted"/>
<dbReference type="AlphaFoldDB" id="A0A9W9CCD2"/>
<dbReference type="OrthoDB" id="3549872at2759"/>
<organism evidence="2 3">
    <name type="scientific">Didymosphaeria variabile</name>
    <dbReference type="NCBI Taxonomy" id="1932322"/>
    <lineage>
        <taxon>Eukaryota</taxon>
        <taxon>Fungi</taxon>
        <taxon>Dikarya</taxon>
        <taxon>Ascomycota</taxon>
        <taxon>Pezizomycotina</taxon>
        <taxon>Dothideomycetes</taxon>
        <taxon>Pleosporomycetidae</taxon>
        <taxon>Pleosporales</taxon>
        <taxon>Massarineae</taxon>
        <taxon>Didymosphaeriaceae</taxon>
        <taxon>Didymosphaeria</taxon>
    </lineage>
</organism>
<name>A0A9W9CCD2_9PLEO</name>
<gene>
    <name evidence="2" type="ORF">N0V89_004396</name>
</gene>
<evidence type="ECO:0000256" key="1">
    <source>
        <dbReference type="SAM" id="Coils"/>
    </source>
</evidence>
<accession>A0A9W9CCD2</accession>
<dbReference type="RefSeq" id="XP_056073490.1">
    <property type="nucleotide sequence ID" value="XM_056213182.1"/>
</dbReference>
<comment type="caution">
    <text evidence="2">The sequence shown here is derived from an EMBL/GenBank/DDBJ whole genome shotgun (WGS) entry which is preliminary data.</text>
</comment>
<sequence>MIEALQAKCKETKICAHGLTEKLEASILEVINSQAELRKELNKAQKEINQQGLKAKGLEQGFAVLQGDLDRLQDSSRHLKGKVNNSEAETNAFKENNITINQQRFENLTKGFEDYQNQTSAHITNIRQEIQEQGPNIAKLDQKLTSLARVTYELQDAQSALKERLKDIIKEEIQYVQIADVSLQHQVDAL</sequence>
<keyword evidence="3" id="KW-1185">Reference proteome</keyword>
<dbReference type="EMBL" id="JAPEUX010000003">
    <property type="protein sequence ID" value="KAJ4356364.1"/>
    <property type="molecule type" value="Genomic_DNA"/>
</dbReference>